<organism evidence="1 2">
    <name type="scientific">Dolichospermum flos-aquae LEGE 04289</name>
    <dbReference type="NCBI Taxonomy" id="1828708"/>
    <lineage>
        <taxon>Bacteria</taxon>
        <taxon>Bacillati</taxon>
        <taxon>Cyanobacteriota</taxon>
        <taxon>Cyanophyceae</taxon>
        <taxon>Nostocales</taxon>
        <taxon>Aphanizomenonaceae</taxon>
        <taxon>Dolichospermum</taxon>
    </lineage>
</organism>
<reference evidence="1" key="1">
    <citation type="submission" date="2020-10" db="EMBL/GenBank/DDBJ databases">
        <authorList>
            <person name="Castelo-Branco R."/>
            <person name="Eusebio N."/>
            <person name="Adriana R."/>
            <person name="Vieira A."/>
            <person name="Brugerolle De Fraissinette N."/>
            <person name="Rezende De Castro R."/>
            <person name="Schneider M.P."/>
            <person name="Vasconcelos V."/>
            <person name="Leao P.N."/>
        </authorList>
    </citation>
    <scope>NUCLEOTIDE SEQUENCE</scope>
    <source>
        <strain evidence="1">LEGE 04289</strain>
    </source>
</reference>
<dbReference type="EMBL" id="JADEWF010000048">
    <property type="protein sequence ID" value="MBE9219885.1"/>
    <property type="molecule type" value="Genomic_DNA"/>
</dbReference>
<sequence length="88" mass="10371">MYQTDPPPSPQEVLPTMYDLKSEDPEEKGLPDQFHLLQLALKIVVMTREQGTLNWELLTGNREEVFGNFTFRYIFRFFSVHLLNIIII</sequence>
<protein>
    <submittedName>
        <fullName evidence="1">Uncharacterized protein</fullName>
    </submittedName>
</protein>
<proteinExistence type="predicted"/>
<comment type="caution">
    <text evidence="1">The sequence shown here is derived from an EMBL/GenBank/DDBJ whole genome shotgun (WGS) entry which is preliminary data.</text>
</comment>
<evidence type="ECO:0000313" key="1">
    <source>
        <dbReference type="EMBL" id="MBE9219885.1"/>
    </source>
</evidence>
<evidence type="ECO:0000313" key="2">
    <source>
        <dbReference type="Proteomes" id="UP000597867"/>
    </source>
</evidence>
<name>A0ACC5Q4B8_DOLFA</name>
<keyword evidence="2" id="KW-1185">Reference proteome</keyword>
<dbReference type="Proteomes" id="UP000597867">
    <property type="component" value="Unassembled WGS sequence"/>
</dbReference>
<gene>
    <name evidence="1" type="ORF">IQ222_14040</name>
</gene>
<accession>A0ACC5Q4B8</accession>